<evidence type="ECO:0000256" key="1">
    <source>
        <dbReference type="SAM" id="MobiDB-lite"/>
    </source>
</evidence>
<organism evidence="4 5">
    <name type="scientific">Aegilops tauschii subsp. strangulata</name>
    <name type="common">Goatgrass</name>
    <dbReference type="NCBI Taxonomy" id="200361"/>
    <lineage>
        <taxon>Eukaryota</taxon>
        <taxon>Viridiplantae</taxon>
        <taxon>Streptophyta</taxon>
        <taxon>Embryophyta</taxon>
        <taxon>Tracheophyta</taxon>
        <taxon>Spermatophyta</taxon>
        <taxon>Magnoliopsida</taxon>
        <taxon>Liliopsida</taxon>
        <taxon>Poales</taxon>
        <taxon>Poaceae</taxon>
        <taxon>BOP clade</taxon>
        <taxon>Pooideae</taxon>
        <taxon>Triticodae</taxon>
        <taxon>Triticeae</taxon>
        <taxon>Triticinae</taxon>
        <taxon>Aegilops</taxon>
    </lineage>
</organism>
<reference evidence="5" key="2">
    <citation type="journal article" date="2017" name="Nat. Plants">
        <title>The Aegilops tauschii genome reveals multiple impacts of transposons.</title>
        <authorList>
            <person name="Zhao G."/>
            <person name="Zou C."/>
            <person name="Li K."/>
            <person name="Wang K."/>
            <person name="Li T."/>
            <person name="Gao L."/>
            <person name="Zhang X."/>
            <person name="Wang H."/>
            <person name="Yang Z."/>
            <person name="Liu X."/>
            <person name="Jiang W."/>
            <person name="Mao L."/>
            <person name="Kong X."/>
            <person name="Jiao Y."/>
            <person name="Jia J."/>
        </authorList>
    </citation>
    <scope>NUCLEOTIDE SEQUENCE [LARGE SCALE GENOMIC DNA]</scope>
    <source>
        <strain evidence="5">cv. AL8/78</strain>
    </source>
</reference>
<dbReference type="InterPro" id="IPR028158">
    <property type="entry name" value="RPA_interact_N_dom"/>
</dbReference>
<keyword evidence="5" id="KW-1185">Reference proteome</keyword>
<dbReference type="EnsemblPlants" id="AET1Gv20631100.3">
    <property type="protein sequence ID" value="AET1Gv20631100.3"/>
    <property type="gene ID" value="AET1Gv20631100"/>
</dbReference>
<dbReference type="Pfam" id="PF14766">
    <property type="entry name" value="RPA_interact_N"/>
    <property type="match status" value="1"/>
</dbReference>
<evidence type="ECO:0000259" key="2">
    <source>
        <dbReference type="Pfam" id="PF14766"/>
    </source>
</evidence>
<dbReference type="AlphaFoldDB" id="A0A452Z4K4"/>
<dbReference type="GO" id="GO:0005634">
    <property type="term" value="C:nucleus"/>
    <property type="evidence" value="ECO:0007669"/>
    <property type="project" value="TreeGrafter"/>
</dbReference>
<reference evidence="4" key="3">
    <citation type="journal article" date="2017" name="Nature">
        <title>Genome sequence of the progenitor of the wheat D genome Aegilops tauschii.</title>
        <authorList>
            <person name="Luo M.C."/>
            <person name="Gu Y.Q."/>
            <person name="Puiu D."/>
            <person name="Wang H."/>
            <person name="Twardziok S.O."/>
            <person name="Deal K.R."/>
            <person name="Huo N."/>
            <person name="Zhu T."/>
            <person name="Wang L."/>
            <person name="Wang Y."/>
            <person name="McGuire P.E."/>
            <person name="Liu S."/>
            <person name="Long H."/>
            <person name="Ramasamy R.K."/>
            <person name="Rodriguez J.C."/>
            <person name="Van S.L."/>
            <person name="Yuan L."/>
            <person name="Wang Z."/>
            <person name="Xia Z."/>
            <person name="Xiao L."/>
            <person name="Anderson O.D."/>
            <person name="Ouyang S."/>
            <person name="Liang Y."/>
            <person name="Zimin A.V."/>
            <person name="Pertea G."/>
            <person name="Qi P."/>
            <person name="Bennetzen J.L."/>
            <person name="Dai X."/>
            <person name="Dawson M.W."/>
            <person name="Muller H.G."/>
            <person name="Kugler K."/>
            <person name="Rivarola-Duarte L."/>
            <person name="Spannagl M."/>
            <person name="Mayer K.F.X."/>
            <person name="Lu F.H."/>
            <person name="Bevan M.W."/>
            <person name="Leroy P."/>
            <person name="Li P."/>
            <person name="You F.M."/>
            <person name="Sun Q."/>
            <person name="Liu Z."/>
            <person name="Lyons E."/>
            <person name="Wicker T."/>
            <person name="Salzberg S.L."/>
            <person name="Devos K.M."/>
            <person name="Dvorak J."/>
        </authorList>
    </citation>
    <scope>NUCLEOTIDE SEQUENCE [LARGE SCALE GENOMIC DNA]</scope>
    <source>
        <strain evidence="4">cv. AL8/78</strain>
    </source>
</reference>
<feature type="region of interest" description="Disordered" evidence="1">
    <location>
        <begin position="21"/>
        <end position="92"/>
    </location>
</feature>
<evidence type="ECO:0000313" key="5">
    <source>
        <dbReference type="Proteomes" id="UP000015105"/>
    </source>
</evidence>
<proteinExistence type="predicted"/>
<reference evidence="4" key="5">
    <citation type="journal article" date="2021" name="G3 (Bethesda)">
        <title>Aegilops tauschii genome assembly Aet v5.0 features greater sequence contiguity and improved annotation.</title>
        <authorList>
            <person name="Wang L."/>
            <person name="Zhu T."/>
            <person name="Rodriguez J.C."/>
            <person name="Deal K.R."/>
            <person name="Dubcovsky J."/>
            <person name="McGuire P.E."/>
            <person name="Lux T."/>
            <person name="Spannagl M."/>
            <person name="Mayer K.F.X."/>
            <person name="Baldrich P."/>
            <person name="Meyers B.C."/>
            <person name="Huo N."/>
            <person name="Gu Y.Q."/>
            <person name="Zhou H."/>
            <person name="Devos K.M."/>
            <person name="Bennetzen J.L."/>
            <person name="Unver T."/>
            <person name="Budak H."/>
            <person name="Gulick P.J."/>
            <person name="Galiba G."/>
            <person name="Kalapos B."/>
            <person name="Nelson D.R."/>
            <person name="Li P."/>
            <person name="You F.M."/>
            <person name="Luo M.C."/>
            <person name="Dvorak J."/>
        </authorList>
    </citation>
    <scope>NUCLEOTIDE SEQUENCE [LARGE SCALE GENOMIC DNA]</scope>
    <source>
        <strain evidence="4">cv. AL8/78</strain>
    </source>
</reference>
<evidence type="ECO:0000259" key="3">
    <source>
        <dbReference type="Pfam" id="PF14767"/>
    </source>
</evidence>
<dbReference type="Gramene" id="AET1Gv20631100.3">
    <property type="protein sequence ID" value="AET1Gv20631100.3"/>
    <property type="gene ID" value="AET1Gv20631100"/>
</dbReference>
<dbReference type="GO" id="GO:0006606">
    <property type="term" value="P:protein import into nucleus"/>
    <property type="evidence" value="ECO:0007669"/>
    <property type="project" value="TreeGrafter"/>
</dbReference>
<reference evidence="5" key="1">
    <citation type="journal article" date="2014" name="Science">
        <title>Ancient hybridizations among the ancestral genomes of bread wheat.</title>
        <authorList>
            <consortium name="International Wheat Genome Sequencing Consortium,"/>
            <person name="Marcussen T."/>
            <person name="Sandve S.R."/>
            <person name="Heier L."/>
            <person name="Spannagl M."/>
            <person name="Pfeifer M."/>
            <person name="Jakobsen K.S."/>
            <person name="Wulff B.B."/>
            <person name="Steuernagel B."/>
            <person name="Mayer K.F."/>
            <person name="Olsen O.A."/>
        </authorList>
    </citation>
    <scope>NUCLEOTIDE SEQUENCE [LARGE SCALE GENOMIC DNA]</scope>
    <source>
        <strain evidence="5">cv. AL8/78</strain>
    </source>
</reference>
<accession>A0A452Z4K4</accession>
<feature type="domain" description="RPA-interacting protein N-terminal" evidence="2">
    <location>
        <begin position="83"/>
        <end position="121"/>
    </location>
</feature>
<name>A0A452Z4K4_AEGTS</name>
<dbReference type="Proteomes" id="UP000015105">
    <property type="component" value="Chromosome 1D"/>
</dbReference>
<dbReference type="Pfam" id="PF14767">
    <property type="entry name" value="RPA_interact_M"/>
    <property type="match status" value="1"/>
</dbReference>
<reference evidence="4" key="4">
    <citation type="submission" date="2019-03" db="UniProtKB">
        <authorList>
            <consortium name="EnsemblPlants"/>
        </authorList>
    </citation>
    <scope>IDENTIFICATION</scope>
</reference>
<dbReference type="InterPro" id="IPR028155">
    <property type="entry name" value="RPA_interact_central"/>
</dbReference>
<dbReference type="PANTHER" id="PTHR31742">
    <property type="entry name" value="RPA-INTERACTING PROTEIN RPAIN"/>
    <property type="match status" value="1"/>
</dbReference>
<protein>
    <recommendedName>
        <fullName evidence="6">RPA-interacting protein N-terminal domain-containing protein</fullName>
    </recommendedName>
</protein>
<dbReference type="STRING" id="200361.A0A452Z4K4"/>
<sequence length="276" mass="31599">SNSTETVPVLAVLSRFPVPLSREANLPQAFPEPAPRREARVPRPSLSTPARRIESRGEGAGPGGRLVSRRSARPAATMDSARPRRVPNKSRRPDWREELRANCMTRVKSERVHLLWKMRNQGQPPANDMKTVESAVRNIISDEVQKLKRNVNGKENQEVDMIWEYEGPQEAMPAEFESEDILLEMERLLYEDLREEMIRKEALDEEDAYLAQAVFEHMQLKGEGAENAKLWCPVCKQGELRETHNLIHCTLCKMRLDLEEDKISCGNGWPMSTWST</sequence>
<evidence type="ECO:0008006" key="6">
    <source>
        <dbReference type="Google" id="ProtNLM"/>
    </source>
</evidence>
<dbReference type="InterPro" id="IPR028156">
    <property type="entry name" value="RIP"/>
</dbReference>
<evidence type="ECO:0000313" key="4">
    <source>
        <dbReference type="EnsemblPlants" id="AET1Gv20631100.3"/>
    </source>
</evidence>
<dbReference type="PANTHER" id="PTHR31742:SF1">
    <property type="entry name" value="RPA-INTERACTING PROTEIN"/>
    <property type="match status" value="1"/>
</dbReference>
<feature type="domain" description="RPA-interacting protein central" evidence="3">
    <location>
        <begin position="134"/>
        <end position="214"/>
    </location>
</feature>